<accession>A0A6J4NZN2</accession>
<feature type="non-terminal residue" evidence="1">
    <location>
        <position position="87"/>
    </location>
</feature>
<sequence length="87" mass="10108">MSECLDRERKDYPRLEALAHRVLGDLGHEYRRGSFCEDSGRPRAFVHVSVYDWESRREARRALRAAGLSRERGVPVFTVDGLEVRYA</sequence>
<proteinExistence type="predicted"/>
<evidence type="ECO:0000313" key="1">
    <source>
        <dbReference type="EMBL" id="CAA9402223.1"/>
    </source>
</evidence>
<dbReference type="EMBL" id="CADCUP010000150">
    <property type="protein sequence ID" value="CAA9402223.1"/>
    <property type="molecule type" value="Genomic_DNA"/>
</dbReference>
<reference evidence="1" key="1">
    <citation type="submission" date="2020-02" db="EMBL/GenBank/DDBJ databases">
        <authorList>
            <person name="Meier V. D."/>
        </authorList>
    </citation>
    <scope>NUCLEOTIDE SEQUENCE</scope>
    <source>
        <strain evidence="1">AVDCRST_MAG06</strain>
    </source>
</reference>
<organism evidence="1">
    <name type="scientific">uncultured Nocardioides sp</name>
    <dbReference type="NCBI Taxonomy" id="198441"/>
    <lineage>
        <taxon>Bacteria</taxon>
        <taxon>Bacillati</taxon>
        <taxon>Actinomycetota</taxon>
        <taxon>Actinomycetes</taxon>
        <taxon>Propionibacteriales</taxon>
        <taxon>Nocardioidaceae</taxon>
        <taxon>Nocardioides</taxon>
        <taxon>environmental samples</taxon>
    </lineage>
</organism>
<dbReference type="AlphaFoldDB" id="A0A6J4NZN2"/>
<name>A0A6J4NZN2_9ACTN</name>
<gene>
    <name evidence="1" type="ORF">AVDCRST_MAG06-2262</name>
</gene>
<protein>
    <submittedName>
        <fullName evidence="1">Uncharacterized protein</fullName>
    </submittedName>
</protein>